<evidence type="ECO:0000313" key="12">
    <source>
        <dbReference type="EMBL" id="QHU03300.1"/>
    </source>
</evidence>
<dbReference type="Gene3D" id="2.40.270.10">
    <property type="entry name" value="DNA-directed RNA polymerase, subunit 2, domain 6"/>
    <property type="match status" value="1"/>
</dbReference>
<dbReference type="InterPro" id="IPR007642">
    <property type="entry name" value="RNA_pol_Rpb2_2"/>
</dbReference>
<dbReference type="Pfam" id="PF04565">
    <property type="entry name" value="RNA_pol_Rpb2_3"/>
    <property type="match status" value="1"/>
</dbReference>
<dbReference type="InterPro" id="IPR007647">
    <property type="entry name" value="RNA_pol_Rpb2_5"/>
</dbReference>
<dbReference type="InterPro" id="IPR014724">
    <property type="entry name" value="RNA_pol_RPB2_OB-fold"/>
</dbReference>
<dbReference type="InterPro" id="IPR007644">
    <property type="entry name" value="RNA_pol_bsu_protrusion"/>
</dbReference>
<dbReference type="Gene3D" id="3.90.1110.10">
    <property type="entry name" value="RNA polymerase Rpb2, domain 2"/>
    <property type="match status" value="1"/>
</dbReference>
<evidence type="ECO:0000259" key="11">
    <source>
        <dbReference type="PROSITE" id="PS51562"/>
    </source>
</evidence>
<evidence type="ECO:0000256" key="5">
    <source>
        <dbReference type="ARBA" id="ARBA00022679"/>
    </source>
</evidence>
<name>A0A6C0JEN9_9ZZZZ</name>
<dbReference type="CDD" id="cd00653">
    <property type="entry name" value="RNA_pol_B_RPB2"/>
    <property type="match status" value="1"/>
</dbReference>
<dbReference type="Gene3D" id="3.40.50.150">
    <property type="entry name" value="Vaccinia Virus protein VP39"/>
    <property type="match status" value="1"/>
</dbReference>
<dbReference type="Pfam" id="PF04563">
    <property type="entry name" value="RNA_pol_Rpb2_1"/>
    <property type="match status" value="1"/>
</dbReference>
<dbReference type="InterPro" id="IPR015712">
    <property type="entry name" value="DNA-dir_RNA_pol_su2"/>
</dbReference>
<dbReference type="InterPro" id="IPR007645">
    <property type="entry name" value="RNA_pol_Rpb2_3"/>
</dbReference>
<keyword evidence="4" id="KW-0489">Methyltransferase</keyword>
<dbReference type="SUPFAM" id="SSF54791">
    <property type="entry name" value="Eukaryotic type KH-domain (KH-domain type I)"/>
    <property type="match status" value="1"/>
</dbReference>
<dbReference type="PROSITE" id="PS50084">
    <property type="entry name" value="KH_TYPE_1"/>
    <property type="match status" value="1"/>
</dbReference>
<feature type="domain" description="MRNA cap 0 methyltransferase" evidence="11">
    <location>
        <begin position="1316"/>
        <end position="1650"/>
    </location>
</feature>
<dbReference type="SMART" id="SM00322">
    <property type="entry name" value="KH"/>
    <property type="match status" value="1"/>
</dbReference>
<protein>
    <recommendedName>
        <fullName evidence="2">DNA-directed RNA polymerase</fullName>
        <ecNumber evidence="2">2.7.7.6</ecNumber>
    </recommendedName>
</protein>
<dbReference type="GO" id="GO:0008168">
    <property type="term" value="F:methyltransferase activity"/>
    <property type="evidence" value="ECO:0007669"/>
    <property type="project" value="UniProtKB-KW"/>
</dbReference>
<dbReference type="InterPro" id="IPR004971">
    <property type="entry name" value="mRNA_G-N7_MeTrfase_dom"/>
</dbReference>
<dbReference type="GO" id="GO:0003723">
    <property type="term" value="F:RNA binding"/>
    <property type="evidence" value="ECO:0007669"/>
    <property type="project" value="InterPro"/>
</dbReference>
<organism evidence="12">
    <name type="scientific">viral metagenome</name>
    <dbReference type="NCBI Taxonomy" id="1070528"/>
    <lineage>
        <taxon>unclassified sequences</taxon>
        <taxon>metagenomes</taxon>
        <taxon>organismal metagenomes</taxon>
    </lineage>
</organism>
<dbReference type="Gene3D" id="3.90.1070.20">
    <property type="match status" value="1"/>
</dbReference>
<evidence type="ECO:0000256" key="9">
    <source>
        <dbReference type="ARBA" id="ARBA00023163"/>
    </source>
</evidence>
<dbReference type="SUPFAM" id="SSF64484">
    <property type="entry name" value="beta and beta-prime subunits of DNA dependent RNA-polymerase"/>
    <property type="match status" value="1"/>
</dbReference>
<keyword evidence="5" id="KW-0808">Transferase</keyword>
<dbReference type="Pfam" id="PF00562">
    <property type="entry name" value="RNA_pol_Rpb2_6"/>
    <property type="match status" value="1"/>
</dbReference>
<dbReference type="Pfam" id="PF04561">
    <property type="entry name" value="RNA_pol_Rpb2_2"/>
    <property type="match status" value="1"/>
</dbReference>
<dbReference type="PROSITE" id="PS51562">
    <property type="entry name" value="RNA_CAP0_MT"/>
    <property type="match status" value="1"/>
</dbReference>
<keyword evidence="9" id="KW-0804">Transcription</keyword>
<proteinExistence type="inferred from homology"/>
<feature type="compositionally biased region" description="Pro residues" evidence="10">
    <location>
        <begin position="2495"/>
        <end position="2506"/>
    </location>
</feature>
<evidence type="ECO:0000256" key="2">
    <source>
        <dbReference type="ARBA" id="ARBA00012418"/>
    </source>
</evidence>
<dbReference type="EC" id="2.7.7.6" evidence="2"/>
<keyword evidence="3" id="KW-0240">DNA-directed RNA polymerase</keyword>
<feature type="compositionally biased region" description="Low complexity" evidence="10">
    <location>
        <begin position="2523"/>
        <end position="2550"/>
    </location>
</feature>
<dbReference type="Gene3D" id="2.40.50.150">
    <property type="match status" value="1"/>
</dbReference>
<dbReference type="InterPro" id="IPR037033">
    <property type="entry name" value="DNA-dir_RNAP_su2_hyb_sf"/>
</dbReference>
<feature type="region of interest" description="Disordered" evidence="10">
    <location>
        <begin position="2495"/>
        <end position="2559"/>
    </location>
</feature>
<dbReference type="InterPro" id="IPR004087">
    <property type="entry name" value="KH_dom"/>
</dbReference>
<dbReference type="InterPro" id="IPR037034">
    <property type="entry name" value="RNA_pol_Rpb2_2_sf"/>
</dbReference>
<comment type="similarity">
    <text evidence="1">Belongs to the RNA polymerase beta chain family.</text>
</comment>
<evidence type="ECO:0000256" key="8">
    <source>
        <dbReference type="ARBA" id="ARBA00022833"/>
    </source>
</evidence>
<dbReference type="InterPro" id="IPR007641">
    <property type="entry name" value="RNA_pol_Rpb2_7"/>
</dbReference>
<dbReference type="EMBL" id="MN740374">
    <property type="protein sequence ID" value="QHU03300.1"/>
    <property type="molecule type" value="Genomic_DNA"/>
</dbReference>
<dbReference type="SUPFAM" id="SSF53335">
    <property type="entry name" value="S-adenosyl-L-methionine-dependent methyltransferases"/>
    <property type="match status" value="1"/>
</dbReference>
<evidence type="ECO:0000256" key="4">
    <source>
        <dbReference type="ARBA" id="ARBA00022603"/>
    </source>
</evidence>
<dbReference type="GO" id="GO:0003899">
    <property type="term" value="F:DNA-directed RNA polymerase activity"/>
    <property type="evidence" value="ECO:0007669"/>
    <property type="project" value="UniProtKB-EC"/>
</dbReference>
<dbReference type="InterPro" id="IPR029063">
    <property type="entry name" value="SAM-dependent_MTases_sf"/>
</dbReference>
<dbReference type="Pfam" id="PF04566">
    <property type="entry name" value="RNA_pol_Rpb2_4"/>
    <property type="match status" value="1"/>
</dbReference>
<dbReference type="GO" id="GO:0032549">
    <property type="term" value="F:ribonucleoside binding"/>
    <property type="evidence" value="ECO:0007669"/>
    <property type="project" value="InterPro"/>
</dbReference>
<dbReference type="Pfam" id="PF03291">
    <property type="entry name" value="mRNA_G-N7_MeTrfase"/>
    <property type="match status" value="1"/>
</dbReference>
<dbReference type="Gene3D" id="3.90.1800.10">
    <property type="entry name" value="RNA polymerase alpha subunit dimerisation domain"/>
    <property type="match status" value="1"/>
</dbReference>
<keyword evidence="6" id="KW-0548">Nucleotidyltransferase</keyword>
<dbReference type="InterPro" id="IPR007120">
    <property type="entry name" value="DNA-dir_RNAP_su2_dom"/>
</dbReference>
<dbReference type="InterPro" id="IPR007646">
    <property type="entry name" value="RNA_pol_Rpb2_4"/>
</dbReference>
<dbReference type="GO" id="GO:0006351">
    <property type="term" value="P:DNA-templated transcription"/>
    <property type="evidence" value="ECO:0007669"/>
    <property type="project" value="InterPro"/>
</dbReference>
<feature type="region of interest" description="Disordered" evidence="10">
    <location>
        <begin position="1146"/>
        <end position="1166"/>
    </location>
</feature>
<dbReference type="GO" id="GO:0032259">
    <property type="term" value="P:methylation"/>
    <property type="evidence" value="ECO:0007669"/>
    <property type="project" value="UniProtKB-KW"/>
</dbReference>
<sequence length="3241" mass="373301">MEEISWDQEIWDVIDSYFKNTNNYLSKHQIDSYNMFLNKNISKTIRQFNPIVLPYSKINKDSEDSDSNDYFFELRITVGGSLNKDKSVNNDGSSIYIGKPIIQEASRTEDNKITPKQKTLYPNEARLKNLTYKTEINVDIIVEILVYDSKKTMLVPAIKEPLEFKNVTLTRNLPIMLQSQICSLGGMKGDTLRAMGECEYDQGGYFIIDGKEKVIVAQERQIENKLYINENKPNDKYKFNSEIRSAPENKFQPARITKCYVYNQKKDIKGNIVIHENAIRVSIPNINMEGNTEIPLFILFRALGVITDYDICSTIIDDLESPIGKKFIEFLEPTIKEGHVINNQKDALKYLESNISGSFMTASIASETRLSFLTKIIRDYFLPHCGTNNYEKSYYLGYMISELIYTTLNMKKKTDRDSYIYKRVDISGFLISAIFRDLYFRVKNNMIETINRAYGAKEDTKSLVEFWKVYTNDEDGFKDYNFTKIISKDNNDSGFKGISEVFDETIMNEGFLYAFKNCWGLKNAPCKQGIVQDMQRLSYLGTVSHVRRVNTPLSSSAKVRAPHQLHLSSFGYMCPYETPDGANIGVRKNISLLANITTGTNSTNLIKLLYTSGLENILQVEKEKLLNSTKVFLNERLIGYTKNPLFMTQKLKLLKRNALINIYTSIAWYIDTSIIKISTDSGRAVRPVLIVKNGKTKVTRQILTDLKQNNINWYHLVGGFKNKSKQFPYDDTDGTYYNVDYENNLELLEETAGIIEYIDAEETNVSLIAMEERALRNSIDKYNYCEIHPSLSLGVLASTIPAIQMNQQPRNLFSTGQSKQTLGLYATNYRNRMDTKGQIMYYPQKSIVKSRLSNYLCYDELPHGINAIVALGCFSGYNQEDSIIFNKASVQRGLFRTAKFRTYSDREETKNGVIVEAICKPDPNKVKNMKSGNYDKLDDNGIVREGEYVNFNDILIGKCVNTTEKDDDGNNIILDKSELVKRTEEGYIDKVYSNIGNDEQRYVKVRIRKEKIPELGDKFTSRYGQKGTIGMLVDEENMPRTKDGIIPDMIVNTHAFPSRMTIAQFYEVLLGKFCINKGYLSEIIPFADIDIESIAELLEKTCGFEKYCNEILYSGIDGSMLKVSFFIGPTYYQRLTQQVSDKYQSRNDGSKTALTHQPVSGRALGGGGRIGEMERDALLSHGITSFIKETFMERSDKFQFCISKKTGMISVYNPSRNIYRDFVSDETVQFKDKNNVVKRQINNLNSEFVTIEAPYSFKLLLQEIEAMGIAPRIIAKSIVDSWENIDDPNLSSKFEKVEIDIREKADIGYYREETSERTKPLSEFHNKLKSCMIKGAAKNKGSSIDFSIGRGGDLFKYANSNISYLLGIDIDQNNIEGTEFGLYKRVDNMKSSENDRHRLWANNTNIKMIVGDSSKLLDDPNFTKGKYQEELTKLIKRDDIFKKFDMASMMFSIHYLFDKKDKVDNFFENVKKTVLNKGYLLITTLDGPSVFKSLKSAKKNTIQGKVSTIDDKTGEIITKDVWSIRPTGSLDLSADKLPEDSKTGFGNKINVYFESIGHEMEESLVHPKLLIKLAAKAGFYLIDSKESNSKFGLLPYGTGMFKDVYKLFKDQELTKSYNYDKISLLDLEKEDYRELKTYSDLHRYYIFKLDENDKTYNPDNNEMCKFNVSKSKFYEHRYNISLPTKIALDTELINSYINEPRSLIGNVQPSNIFTPHKDIHESLKKNINVLNSQFYKQGLDHTTFKNTMDYTLKYIKAGIYVRFIEGSMVQFTPIFNYAYSNCLLFKDFKRENIQFSYFEKDGRLTKIEEAQDIADYIDFKYTKSSLYTEWLNKSIDLYSKTTHIMNEIKRNMNIEKDNIGKQNYSNDKIDILLDGYKVYIGKNSLEELIPSFSYYKNMLSTVDKNISCEFVINVLEHPIVKVDKETNQLLNPYDYILGPDHTSDIHISGNILPILGANMGQGYLDISIPTPLHWHLTTQESIPPLCNLLANNDSGFADESKYQKIKQTSYLTQAEFNKYDELGVIVNSNCNLINKQRLEYLKEEILENKLSQLLNSVDPDTKKPNDDDVVVNTYLDFNKVENYYLDNSISFYNQPNVFGNLTSEVNPLVKRTGQSLISFTYPYEERFLLYIKGNESDDILTKIMWSRGVLIKLKNDSNIRYWYEDMLKPLDLGKDFTQFDGDFKTIDANYIEIDSLYDLKSVFSMLMKNRNLINKLEENKSNLIKTIFDKDYISKYLQNVLGKIENITNKEYVNENIFKVQIEEPYLNETINLQKRLLGLLIGKSGVNLKRLENTLKIRIEIQDRYETTDKLTEQSEKETFIPIRVRGLESNVLLGIKQIEKLKYSITEYLEVDKKRFGRLFGPSSSKERPIKLIEKHFSIKIFGKASLEEIIKYLKGKQYSKSEFYIFDKETTLLKYVVTEDKSKIVKRVLNTLFEESFENAKALMAETYGGANEELISIDEGFSHTEYGQTATYDYSKGYGYDYSQGYGYPPSSPPLSGYPPRSPLYQPASPGYAPRSPLYQPASPGYAPASPQYAPASPQYDPVSPRDVPPPPPLTGYAPVEFSVIDTSIIPEGIHKSWSINYEDDKMIFLSKILGKDGPVSVNHSPENRERVQNPIDTWDNSLLETFNISDKEMIGCINEQFLDKGSPVDFNLCINVLLSKKKRTSTYDTKEFSEYLTEDLGLVKQSDIDKKVLIVVPYTGYYIQPNIDGTPKDNTDFDKEFKNFISDLDKKLETYCNSQVPKKLYQIMIVGFDNLQFTKEYITKNYIPEQIIFAEDSDRVTINCNKGLLYNLAALEAFTKMPEVDNIVFNEAFLLPNETLIKHYFTKINSREIINISNQYDNINKKLQIFGVNKVDFMNLFSFPNNIWSYYGLEQYYLRHFLKNQGLVKNVVEPDGSIININPKYQDDTYIQPLDDASKLDLHYCYNNLEDIEAVCSNAKSLVETHGMAKEISHEHPYLDEGMDSVIKKNFTFGYNNIPVSSLALTYTLDISEEDDSIQKLNKKILSIIKNYIENILKIDKKDIEENIVDGTYENSSYVFKTNDKLFVLRLKYILSILNEFILFRKETLTHEQQELLNNITFKIDGDISSEIRVIFYKKMLEVPEVSLEGGEYNELEDKVLSVKTDNSELVGEKIIPLKGINKFKLVNVLEQNLNNLKIEIGDTIKSIKIDYNNLDDYIVKLDDLLLDEKDYIYGTINDEFGKIVAYLRKENIDKIVFNIDDKYIIEDYKKFKEDN</sequence>
<evidence type="ECO:0000256" key="7">
    <source>
        <dbReference type="ARBA" id="ARBA00022723"/>
    </source>
</evidence>
<keyword evidence="7" id="KW-0479">Metal-binding</keyword>
<dbReference type="Pfam" id="PF04560">
    <property type="entry name" value="RNA_pol_Rpb2_7"/>
    <property type="match status" value="1"/>
</dbReference>
<dbReference type="Gene3D" id="3.90.1100.10">
    <property type="match status" value="1"/>
</dbReference>
<dbReference type="GO" id="GO:0046872">
    <property type="term" value="F:metal ion binding"/>
    <property type="evidence" value="ECO:0007669"/>
    <property type="project" value="UniProtKB-KW"/>
</dbReference>
<keyword evidence="8" id="KW-0862">Zinc</keyword>
<dbReference type="CDD" id="cd00105">
    <property type="entry name" value="KH-I"/>
    <property type="match status" value="1"/>
</dbReference>
<evidence type="ECO:0000256" key="1">
    <source>
        <dbReference type="ARBA" id="ARBA00006835"/>
    </source>
</evidence>
<evidence type="ECO:0000256" key="10">
    <source>
        <dbReference type="SAM" id="MobiDB-lite"/>
    </source>
</evidence>
<evidence type="ECO:0000256" key="3">
    <source>
        <dbReference type="ARBA" id="ARBA00022478"/>
    </source>
</evidence>
<dbReference type="InterPro" id="IPR036612">
    <property type="entry name" value="KH_dom_type_1_sf"/>
</dbReference>
<dbReference type="GO" id="GO:0000428">
    <property type="term" value="C:DNA-directed RNA polymerase complex"/>
    <property type="evidence" value="ECO:0007669"/>
    <property type="project" value="UniProtKB-KW"/>
</dbReference>
<accession>A0A6C0JEN9</accession>
<dbReference type="GO" id="GO:0003677">
    <property type="term" value="F:DNA binding"/>
    <property type="evidence" value="ECO:0007669"/>
    <property type="project" value="InterPro"/>
</dbReference>
<dbReference type="PANTHER" id="PTHR20856">
    <property type="entry name" value="DNA-DIRECTED RNA POLYMERASE I SUBUNIT 2"/>
    <property type="match status" value="1"/>
</dbReference>
<reference evidence="12" key="1">
    <citation type="journal article" date="2020" name="Nature">
        <title>Giant virus diversity and host interactions through global metagenomics.</title>
        <authorList>
            <person name="Schulz F."/>
            <person name="Roux S."/>
            <person name="Paez-Espino D."/>
            <person name="Jungbluth S."/>
            <person name="Walsh D.A."/>
            <person name="Denef V.J."/>
            <person name="McMahon K.D."/>
            <person name="Konstantinidis K.T."/>
            <person name="Eloe-Fadrosh E.A."/>
            <person name="Kyrpides N.C."/>
            <person name="Woyke T."/>
        </authorList>
    </citation>
    <scope>NUCLEOTIDE SEQUENCE</scope>
    <source>
        <strain evidence="12">GVMAG-M-3300026093-6</strain>
    </source>
</reference>
<dbReference type="Pfam" id="PF04567">
    <property type="entry name" value="RNA_pol_Rpb2_5"/>
    <property type="match status" value="1"/>
</dbReference>
<evidence type="ECO:0000256" key="6">
    <source>
        <dbReference type="ARBA" id="ARBA00022695"/>
    </source>
</evidence>